<proteinExistence type="predicted"/>
<dbReference type="GO" id="GO:0003700">
    <property type="term" value="F:DNA-binding transcription factor activity"/>
    <property type="evidence" value="ECO:0007669"/>
    <property type="project" value="TreeGrafter"/>
</dbReference>
<organism evidence="6">
    <name type="scientific">mine drainage metagenome</name>
    <dbReference type="NCBI Taxonomy" id="410659"/>
    <lineage>
        <taxon>unclassified sequences</taxon>
        <taxon>metagenomes</taxon>
        <taxon>ecological metagenomes</taxon>
    </lineage>
</organism>
<evidence type="ECO:0000313" key="6">
    <source>
        <dbReference type="EMBL" id="CBI08700.1"/>
    </source>
</evidence>
<dbReference type="Pfam" id="PF13545">
    <property type="entry name" value="HTH_Crp_2"/>
    <property type="match status" value="1"/>
</dbReference>
<evidence type="ECO:0000256" key="2">
    <source>
        <dbReference type="ARBA" id="ARBA00023125"/>
    </source>
</evidence>
<dbReference type="PANTHER" id="PTHR24567:SF68">
    <property type="entry name" value="DNA-BINDING TRANSCRIPTIONAL DUAL REGULATOR CRP"/>
    <property type="match status" value="1"/>
</dbReference>
<evidence type="ECO:0000256" key="3">
    <source>
        <dbReference type="ARBA" id="ARBA00023163"/>
    </source>
</evidence>
<dbReference type="SUPFAM" id="SSF46785">
    <property type="entry name" value="Winged helix' DNA-binding domain"/>
    <property type="match status" value="1"/>
</dbReference>
<keyword evidence="2" id="KW-0238">DNA-binding</keyword>
<evidence type="ECO:0000259" key="5">
    <source>
        <dbReference type="PROSITE" id="PS51063"/>
    </source>
</evidence>
<dbReference type="PANTHER" id="PTHR24567">
    <property type="entry name" value="CRP FAMILY TRANSCRIPTIONAL REGULATORY PROTEIN"/>
    <property type="match status" value="1"/>
</dbReference>
<dbReference type="PROSITE" id="PS51063">
    <property type="entry name" value="HTH_CRP_2"/>
    <property type="match status" value="1"/>
</dbReference>
<dbReference type="Gene3D" id="1.10.10.10">
    <property type="entry name" value="Winged helix-like DNA-binding domain superfamily/Winged helix DNA-binding domain"/>
    <property type="match status" value="1"/>
</dbReference>
<dbReference type="SMART" id="SM00419">
    <property type="entry name" value="HTH_CRP"/>
    <property type="match status" value="1"/>
</dbReference>
<dbReference type="GO" id="GO:0005829">
    <property type="term" value="C:cytosol"/>
    <property type="evidence" value="ECO:0007669"/>
    <property type="project" value="TreeGrafter"/>
</dbReference>
<evidence type="ECO:0000259" key="4">
    <source>
        <dbReference type="PROSITE" id="PS50042"/>
    </source>
</evidence>
<dbReference type="AlphaFoldDB" id="E6QN79"/>
<dbReference type="EMBL" id="CABQ01000254">
    <property type="protein sequence ID" value="CBI08700.1"/>
    <property type="molecule type" value="Genomic_DNA"/>
</dbReference>
<dbReference type="GO" id="GO:0003677">
    <property type="term" value="F:DNA binding"/>
    <property type="evidence" value="ECO:0007669"/>
    <property type="project" value="UniProtKB-KW"/>
</dbReference>
<dbReference type="InterPro" id="IPR036388">
    <property type="entry name" value="WH-like_DNA-bd_sf"/>
</dbReference>
<sequence>MGEDGVMSIERRIEILTKSALFRNLPLSVLTELAAHGRERRLAQGQILFRARETVEGMYVVHTGSVRAFRENIDGREQTIHVEQAGGTLADVAVFDGGPYPSSTMAEEDSEVLFLAKEDVRRFVLRYPEVALTFLTMMAKKLRMVSSLAEQLALKDVSQRLAILLLEKARKDVPKLQDGVSFSLPLSHTQLASRLGSVREVVTRSLHKLAQQKVLEIHGHRIVLLDVDALRRLTD</sequence>
<dbReference type="CDD" id="cd00038">
    <property type="entry name" value="CAP_ED"/>
    <property type="match status" value="1"/>
</dbReference>
<feature type="domain" description="Cyclic nucleotide-binding" evidence="4">
    <location>
        <begin position="21"/>
        <end position="141"/>
    </location>
</feature>
<keyword evidence="1" id="KW-0805">Transcription regulation</keyword>
<name>E6QN79_9ZZZZ</name>
<dbReference type="InterPro" id="IPR050397">
    <property type="entry name" value="Env_Response_Regulators"/>
</dbReference>
<dbReference type="SUPFAM" id="SSF51206">
    <property type="entry name" value="cAMP-binding domain-like"/>
    <property type="match status" value="1"/>
</dbReference>
<reference evidence="6" key="1">
    <citation type="submission" date="2009-10" db="EMBL/GenBank/DDBJ databases">
        <title>Diversity of trophic interactions inside an arsenic-rich microbial ecosystem.</title>
        <authorList>
            <person name="Bertin P.N."/>
            <person name="Heinrich-Salmeron A."/>
            <person name="Pelletier E."/>
            <person name="Goulhen-Chollet F."/>
            <person name="Arsene-Ploetze F."/>
            <person name="Gallien S."/>
            <person name="Calteau A."/>
            <person name="Vallenet D."/>
            <person name="Casiot C."/>
            <person name="Chane-Woon-Ming B."/>
            <person name="Giloteaux L."/>
            <person name="Barakat M."/>
            <person name="Bonnefoy V."/>
            <person name="Bruneel O."/>
            <person name="Chandler M."/>
            <person name="Cleiss J."/>
            <person name="Duran R."/>
            <person name="Elbaz-Poulichet F."/>
            <person name="Fonknechten N."/>
            <person name="Lauga B."/>
            <person name="Mornico D."/>
            <person name="Ortet P."/>
            <person name="Schaeffer C."/>
            <person name="Siguier P."/>
            <person name="Alexander Thil Smith A."/>
            <person name="Van Dorsselaer A."/>
            <person name="Weissenbach J."/>
            <person name="Medigue C."/>
            <person name="Le Paslier D."/>
        </authorList>
    </citation>
    <scope>NUCLEOTIDE SEQUENCE</scope>
</reference>
<keyword evidence="3" id="KW-0804">Transcription</keyword>
<accession>E6QN79</accession>
<gene>
    <name evidence="6" type="ORF">CARN6_2195</name>
</gene>
<protein>
    <submittedName>
        <fullName evidence="6">Putative Transcriptional regulator, Crp/Fnr family</fullName>
    </submittedName>
</protein>
<dbReference type="InterPro" id="IPR000595">
    <property type="entry name" value="cNMP-bd_dom"/>
</dbReference>
<dbReference type="InterPro" id="IPR014710">
    <property type="entry name" value="RmlC-like_jellyroll"/>
</dbReference>
<feature type="domain" description="HTH crp-type" evidence="5">
    <location>
        <begin position="155"/>
        <end position="228"/>
    </location>
</feature>
<comment type="caution">
    <text evidence="6">The sequence shown here is derived from an EMBL/GenBank/DDBJ whole genome shotgun (WGS) entry which is preliminary data.</text>
</comment>
<dbReference type="SMART" id="SM00100">
    <property type="entry name" value="cNMP"/>
    <property type="match status" value="1"/>
</dbReference>
<dbReference type="InterPro" id="IPR036390">
    <property type="entry name" value="WH_DNA-bd_sf"/>
</dbReference>
<evidence type="ECO:0000256" key="1">
    <source>
        <dbReference type="ARBA" id="ARBA00023015"/>
    </source>
</evidence>
<dbReference type="Pfam" id="PF00027">
    <property type="entry name" value="cNMP_binding"/>
    <property type="match status" value="1"/>
</dbReference>
<dbReference type="Gene3D" id="2.60.120.10">
    <property type="entry name" value="Jelly Rolls"/>
    <property type="match status" value="1"/>
</dbReference>
<dbReference type="InterPro" id="IPR012318">
    <property type="entry name" value="HTH_CRP"/>
</dbReference>
<dbReference type="PROSITE" id="PS50042">
    <property type="entry name" value="CNMP_BINDING_3"/>
    <property type="match status" value="1"/>
</dbReference>
<dbReference type="InterPro" id="IPR018490">
    <property type="entry name" value="cNMP-bd_dom_sf"/>
</dbReference>